<evidence type="ECO:0000313" key="2">
    <source>
        <dbReference type="EMBL" id="KAA8652329.1"/>
    </source>
</evidence>
<dbReference type="VEuPathDB" id="FungiDB:EYZ11_012580"/>
<sequence>MLQSNVSHNCILHKPVIGIATVGLDPEQERRPPSAPTNLDFPLHKGLDATGSESESSLRQIGDLLASIKRPQDISSERFKAFNLKVELNIPATCIVRRDSTSRSPLLPWEDSSSNPSPSLDDGSPVLLENGDSYPPKERFEVLKDELLMDNDDVFREVGRLPPREGRQRVRVTQTRKFWTGLERMSQYWDSSLDHYYERPATPQQQGPAGDSGGKMQTDNGTQPVSPNETEVSMDLEAPAKTNDQVREQSECVTMYKGRRTGCGSEMPEDIREETIRALAEMAAWPFGCQVALPIMPPRLTVKTLLFPVRQTFTVARSPKDRQLARSGVMEGPLLVAQCRPETSFRVSHEAPGSGTAEICDLFREVGGMLLTAQERLRQGTAEVRPGEGKWWTTSPRWGGAPNDAVGDSGNCNDIPPTPESGNARKRSKYEHPFLASRRPAGSRKLSNSERWKLVQPGPSLWDRRMRYIQIGKGMESPFDDIYMLSSINHHLAILHLQVHRRYIEILTTGDSDFPPDTDTPDQPWKYVPGA</sequence>
<name>A0A5M9N5K0_9EURO</name>
<feature type="region of interest" description="Disordered" evidence="1">
    <location>
        <begin position="380"/>
        <end position="450"/>
    </location>
</feature>
<organism evidence="2 3">
    <name type="scientific">Aspergillus tanneri</name>
    <dbReference type="NCBI Taxonomy" id="1220188"/>
    <lineage>
        <taxon>Eukaryota</taxon>
        <taxon>Fungi</taxon>
        <taxon>Dikarya</taxon>
        <taxon>Ascomycota</taxon>
        <taxon>Pezizomycotina</taxon>
        <taxon>Eurotiomycetes</taxon>
        <taxon>Eurotiomycetidae</taxon>
        <taxon>Eurotiales</taxon>
        <taxon>Aspergillaceae</taxon>
        <taxon>Aspergillus</taxon>
        <taxon>Aspergillus subgen. Circumdati</taxon>
    </lineage>
</organism>
<comment type="caution">
    <text evidence="2">The sequence shown here is derived from an EMBL/GenBank/DDBJ whole genome shotgun (WGS) entry which is preliminary data.</text>
</comment>
<protein>
    <submittedName>
        <fullName evidence="2">Uncharacterized protein</fullName>
    </submittedName>
</protein>
<feature type="region of interest" description="Disordered" evidence="1">
    <location>
        <begin position="105"/>
        <end position="135"/>
    </location>
</feature>
<proteinExistence type="predicted"/>
<evidence type="ECO:0000256" key="1">
    <source>
        <dbReference type="SAM" id="MobiDB-lite"/>
    </source>
</evidence>
<feature type="region of interest" description="Disordered" evidence="1">
    <location>
        <begin position="26"/>
        <end position="55"/>
    </location>
</feature>
<feature type="compositionally biased region" description="Low complexity" evidence="1">
    <location>
        <begin position="111"/>
        <end position="125"/>
    </location>
</feature>
<dbReference type="RefSeq" id="XP_033431690.1">
    <property type="nucleotide sequence ID" value="XM_033565933.1"/>
</dbReference>
<gene>
    <name evidence="2" type="ORF">ATNIH1004_001233</name>
</gene>
<dbReference type="Proteomes" id="UP000324241">
    <property type="component" value="Unassembled WGS sequence"/>
</dbReference>
<dbReference type="AlphaFoldDB" id="A0A5M9N5K0"/>
<dbReference type="GeneID" id="54323935"/>
<reference evidence="2 3" key="1">
    <citation type="submission" date="2019-08" db="EMBL/GenBank/DDBJ databases">
        <title>The genome sequence of a newly discovered highly antifungal drug resistant Aspergillus species, Aspergillus tanneri NIH 1004.</title>
        <authorList>
            <person name="Mounaud S."/>
            <person name="Singh I."/>
            <person name="Joardar V."/>
            <person name="Pakala S."/>
            <person name="Pakala S."/>
            <person name="Venepally P."/>
            <person name="Chung J.K."/>
            <person name="Losada L."/>
            <person name="Nierman W.C."/>
        </authorList>
    </citation>
    <scope>NUCLEOTIDE SEQUENCE [LARGE SCALE GENOMIC DNA]</scope>
    <source>
        <strain evidence="2 3">NIH1004</strain>
    </source>
</reference>
<feature type="compositionally biased region" description="Polar residues" evidence="1">
    <location>
        <begin position="215"/>
        <end position="231"/>
    </location>
</feature>
<accession>A0A5M9N5K0</accession>
<dbReference type="EMBL" id="QUQM01000002">
    <property type="protein sequence ID" value="KAA8652329.1"/>
    <property type="molecule type" value="Genomic_DNA"/>
</dbReference>
<feature type="region of interest" description="Disordered" evidence="1">
    <location>
        <begin position="198"/>
        <end position="231"/>
    </location>
</feature>
<dbReference type="OrthoDB" id="5407653at2759"/>
<evidence type="ECO:0000313" key="3">
    <source>
        <dbReference type="Proteomes" id="UP000324241"/>
    </source>
</evidence>